<dbReference type="EMBL" id="MCFC01000104">
    <property type="protein sequence ID" value="ORY21805.1"/>
    <property type="molecule type" value="Genomic_DNA"/>
</dbReference>
<feature type="region of interest" description="Disordered" evidence="1">
    <location>
        <begin position="106"/>
        <end position="175"/>
    </location>
</feature>
<keyword evidence="3" id="KW-1185">Reference proteome</keyword>
<feature type="region of interest" description="Disordered" evidence="1">
    <location>
        <begin position="47"/>
        <end position="77"/>
    </location>
</feature>
<evidence type="ECO:0000313" key="2">
    <source>
        <dbReference type="EMBL" id="ORY21805.1"/>
    </source>
</evidence>
<organism evidence="2 3">
    <name type="scientific">Naematelia encephala</name>
    <dbReference type="NCBI Taxonomy" id="71784"/>
    <lineage>
        <taxon>Eukaryota</taxon>
        <taxon>Fungi</taxon>
        <taxon>Dikarya</taxon>
        <taxon>Basidiomycota</taxon>
        <taxon>Agaricomycotina</taxon>
        <taxon>Tremellomycetes</taxon>
        <taxon>Tremellales</taxon>
        <taxon>Naemateliaceae</taxon>
        <taxon>Naematelia</taxon>
    </lineage>
</organism>
<feature type="compositionally biased region" description="Acidic residues" evidence="1">
    <location>
        <begin position="141"/>
        <end position="168"/>
    </location>
</feature>
<evidence type="ECO:0000313" key="3">
    <source>
        <dbReference type="Proteomes" id="UP000193986"/>
    </source>
</evidence>
<feature type="region of interest" description="Disordered" evidence="1">
    <location>
        <begin position="209"/>
        <end position="257"/>
    </location>
</feature>
<feature type="compositionally biased region" description="Polar residues" evidence="1">
    <location>
        <begin position="246"/>
        <end position="257"/>
    </location>
</feature>
<gene>
    <name evidence="2" type="ORF">BCR39DRAFT_50573</name>
</gene>
<dbReference type="AlphaFoldDB" id="A0A1Y2AIP7"/>
<dbReference type="InParanoid" id="A0A1Y2AIP7"/>
<comment type="caution">
    <text evidence="2">The sequence shown here is derived from an EMBL/GenBank/DDBJ whole genome shotgun (WGS) entry which is preliminary data.</text>
</comment>
<reference evidence="2 3" key="1">
    <citation type="submission" date="2016-07" db="EMBL/GenBank/DDBJ databases">
        <title>Pervasive Adenine N6-methylation of Active Genes in Fungi.</title>
        <authorList>
            <consortium name="DOE Joint Genome Institute"/>
            <person name="Mondo S.J."/>
            <person name="Dannebaum R.O."/>
            <person name="Kuo R.C."/>
            <person name="Labutti K."/>
            <person name="Haridas S."/>
            <person name="Kuo A."/>
            <person name="Salamov A."/>
            <person name="Ahrendt S.R."/>
            <person name="Lipzen A."/>
            <person name="Sullivan W."/>
            <person name="Andreopoulos W.B."/>
            <person name="Clum A."/>
            <person name="Lindquist E."/>
            <person name="Daum C."/>
            <person name="Ramamoorthy G.K."/>
            <person name="Gryganskyi A."/>
            <person name="Culley D."/>
            <person name="Magnuson J.K."/>
            <person name="James T.Y."/>
            <person name="O'Malley M.A."/>
            <person name="Stajich J.E."/>
            <person name="Spatafora J.W."/>
            <person name="Visel A."/>
            <person name="Grigoriev I.V."/>
        </authorList>
    </citation>
    <scope>NUCLEOTIDE SEQUENCE [LARGE SCALE GENOMIC DNA]</scope>
    <source>
        <strain evidence="2 3">68-887.2</strain>
    </source>
</reference>
<name>A0A1Y2AIP7_9TREE</name>
<dbReference type="Proteomes" id="UP000193986">
    <property type="component" value="Unassembled WGS sequence"/>
</dbReference>
<feature type="compositionally biased region" description="Polar residues" evidence="1">
    <location>
        <begin position="109"/>
        <end position="121"/>
    </location>
</feature>
<feature type="compositionally biased region" description="Low complexity" evidence="1">
    <location>
        <begin position="229"/>
        <end position="245"/>
    </location>
</feature>
<protein>
    <submittedName>
        <fullName evidence="2">Uncharacterized protein</fullName>
    </submittedName>
</protein>
<accession>A0A1Y2AIP7</accession>
<sequence length="283" mass="31330">MCTRHTCRGARCGRVTHVSKWRLSPSRPSWSLVIFSTLCIHGHRTAMPARKRGRGSMPPSAGRAVGRPKGSRNHHHYGWREIYGVPVPLGVDSAEGDDGTREEIIVTEPSGTSNDHISQADYQEDAGTPYRYPRRKQKDSGEEENDEELQEVEEGGELGDLEVDEDEVEIGRGGTSGRTLLGSFLDRVEAEVDLTDTMDETELFQIQHSPRPAHTPPLEIDMHRDRSARTPSSSESSSPILIAASGQPSNSLNGTINNSQSMSVEEWFRIYQLVGDIAISLIR</sequence>
<evidence type="ECO:0000256" key="1">
    <source>
        <dbReference type="SAM" id="MobiDB-lite"/>
    </source>
</evidence>
<proteinExistence type="predicted"/>